<proteinExistence type="predicted"/>
<dbReference type="OMA" id="RGAEGVY"/>
<protein>
    <submittedName>
        <fullName evidence="1">Uncharacterized protein</fullName>
    </submittedName>
</protein>
<dbReference type="VEuPathDB" id="GiardiaDB:GL50581_1171"/>
<gene>
    <name evidence="1" type="ORF">GL50581_1171</name>
</gene>
<dbReference type="OrthoDB" id="10510034at2759"/>
<reference evidence="1 2" key="1">
    <citation type="journal article" date="2009" name="PLoS Pathog.">
        <title>Draft genome sequencing of giardia intestinalis assemblage B isolate GS: is human giardiasis caused by two different species?</title>
        <authorList>
            <person name="Franzen O."/>
            <person name="Jerlstrom-Hultqvist J."/>
            <person name="Castro E."/>
            <person name="Sherwood E."/>
            <person name="Ankarklev J."/>
            <person name="Reiner D.S."/>
            <person name="Palm D."/>
            <person name="Andersson J.O."/>
            <person name="Andersson B."/>
            <person name="Svard S.G."/>
        </authorList>
    </citation>
    <scope>NUCLEOTIDE SEQUENCE [LARGE SCALE GENOMIC DNA]</scope>
    <source>
        <strain evidence="2">ATCC 50581 / GS clone H7</strain>
    </source>
</reference>
<name>C6LQY9_GIAIB</name>
<dbReference type="AlphaFoldDB" id="C6LQY9"/>
<organism evidence="1 2">
    <name type="scientific">Giardia intestinalis (strain ATCC 50581 / GS clone H7)</name>
    <name type="common">Giardia lamblia</name>
    <dbReference type="NCBI Taxonomy" id="598745"/>
    <lineage>
        <taxon>Eukaryota</taxon>
        <taxon>Metamonada</taxon>
        <taxon>Diplomonadida</taxon>
        <taxon>Hexamitidae</taxon>
        <taxon>Giardiinae</taxon>
        <taxon>Giardia</taxon>
    </lineage>
</organism>
<dbReference type="EMBL" id="ACGJ01001575">
    <property type="protein sequence ID" value="EET01571.1"/>
    <property type="molecule type" value="Genomic_DNA"/>
</dbReference>
<accession>C6LQY9</accession>
<dbReference type="Proteomes" id="UP000002488">
    <property type="component" value="Unassembled WGS sequence"/>
</dbReference>
<evidence type="ECO:0000313" key="2">
    <source>
        <dbReference type="Proteomes" id="UP000002488"/>
    </source>
</evidence>
<sequence>MNCKSLESLSRQVDSLYAQFTSKTRHAGHTSSSPLARAQSEDEHRYIFLKGELLMFSEMTRSEVVTALQDMGLGPSTVTIITEGDPLYFVDGSTSDTYKPFDYFLQQTDLPYGFAGPDGTFQFSSPELTSLRKSSAPVFIDGAYIYGGTDGATIPYENVSNPYNAFQSHVLGWTKSVHKQTAQQEVERGEFPHVTLRDNYGRLDRRNLGTREGILEQMSSLSGPYLEPETGFLGSIGNSYYNPGKYIGWRMAAPGNHTINFSTTVNLLTMPEGQLAEFEVNPSNQQPYRGAEGVYPVILVELNEDVNVVF</sequence>
<evidence type="ECO:0000313" key="1">
    <source>
        <dbReference type="EMBL" id="EET01571.1"/>
    </source>
</evidence>
<comment type="caution">
    <text evidence="1">The sequence shown here is derived from an EMBL/GenBank/DDBJ whole genome shotgun (WGS) entry which is preliminary data.</text>
</comment>